<dbReference type="PANTHER" id="PTHR10838:SF20">
    <property type="entry name" value="SYNAPTOGYRIN"/>
    <property type="match status" value="1"/>
</dbReference>
<gene>
    <name evidence="9" type="primary">SYNGR2</name>
</gene>
<evidence type="ECO:0000256" key="2">
    <source>
        <dbReference type="ARBA" id="ARBA00010252"/>
    </source>
</evidence>
<feature type="transmembrane region" description="Helical" evidence="7">
    <location>
        <begin position="24"/>
        <end position="42"/>
    </location>
</feature>
<feature type="transmembrane region" description="Helical" evidence="7">
    <location>
        <begin position="96"/>
        <end position="123"/>
    </location>
</feature>
<comment type="similarity">
    <text evidence="2">Belongs to the synaptogyrin family.</text>
</comment>
<feature type="domain" description="MARVEL" evidence="8">
    <location>
        <begin position="18"/>
        <end position="166"/>
    </location>
</feature>
<keyword evidence="3 6" id="KW-0812">Transmembrane</keyword>
<feature type="transmembrane region" description="Helical" evidence="7">
    <location>
        <begin position="143"/>
        <end position="168"/>
    </location>
</feature>
<dbReference type="PROSITE" id="PS51225">
    <property type="entry name" value="MARVEL"/>
    <property type="match status" value="1"/>
</dbReference>
<keyword evidence="5 6" id="KW-0472">Membrane</keyword>
<evidence type="ECO:0000256" key="7">
    <source>
        <dbReference type="SAM" id="Phobius"/>
    </source>
</evidence>
<feature type="transmembrane region" description="Helical" evidence="7">
    <location>
        <begin position="62"/>
        <end position="84"/>
    </location>
</feature>
<evidence type="ECO:0000256" key="6">
    <source>
        <dbReference type="PROSITE-ProRule" id="PRU00581"/>
    </source>
</evidence>
<dbReference type="InterPro" id="IPR008253">
    <property type="entry name" value="Marvel"/>
</dbReference>
<dbReference type="Pfam" id="PF01284">
    <property type="entry name" value="MARVEL"/>
    <property type="match status" value="1"/>
</dbReference>
<keyword evidence="4 7" id="KW-1133">Transmembrane helix</keyword>
<evidence type="ECO:0000256" key="4">
    <source>
        <dbReference type="ARBA" id="ARBA00022989"/>
    </source>
</evidence>
<dbReference type="GO" id="GO:0030672">
    <property type="term" value="C:synaptic vesicle membrane"/>
    <property type="evidence" value="ECO:0007669"/>
    <property type="project" value="TreeGrafter"/>
</dbReference>
<evidence type="ECO:0000313" key="9">
    <source>
        <dbReference type="EMBL" id="QQY02587.1"/>
    </source>
</evidence>
<dbReference type="AlphaFoldDB" id="A0A7U0TID5"/>
<evidence type="ECO:0000256" key="3">
    <source>
        <dbReference type="ARBA" id="ARBA00022692"/>
    </source>
</evidence>
<dbReference type="GO" id="GO:0031594">
    <property type="term" value="C:neuromuscular junction"/>
    <property type="evidence" value="ECO:0007669"/>
    <property type="project" value="TreeGrafter"/>
</dbReference>
<evidence type="ECO:0000259" key="8">
    <source>
        <dbReference type="PROSITE" id="PS51225"/>
    </source>
</evidence>
<dbReference type="PANTHER" id="PTHR10838">
    <property type="entry name" value="SYNAPTOGYRIN"/>
    <property type="match status" value="1"/>
</dbReference>
<reference evidence="9" key="1">
    <citation type="submission" date="2020-12" db="EMBL/GenBank/DDBJ databases">
        <title>Neural signatures in transcriptome of heterophyid trematode Cryptocolyle lingua.</title>
        <authorList>
            <person name="Gorbushin A.M."/>
            <person name="Tolstenkov O."/>
        </authorList>
    </citation>
    <scope>NUCLEOTIDE SEQUENCE</scope>
</reference>
<comment type="subcellular location">
    <subcellularLocation>
        <location evidence="1">Membrane</location>
        <topology evidence="1">Multi-pass membrane protein</topology>
    </subcellularLocation>
</comment>
<dbReference type="InterPro" id="IPR016579">
    <property type="entry name" value="Synaptogyrin"/>
</dbReference>
<dbReference type="EMBL" id="MW361209">
    <property type="protein sequence ID" value="QQY02587.1"/>
    <property type="molecule type" value="mRNA"/>
</dbReference>
<proteinExistence type="evidence at transcript level"/>
<accession>A0A7U0TID5</accession>
<name>A0A7U0TID5_9TREM</name>
<sequence>MHYFDWVTTTPRLEPIDYIKRPQVVIRLITLIFSVIVFAVIHNNCTYLGKCLFNDDSSTCGFGMFLCTTTFLLCFIFMLLDMWVDNISNCNTRKTIILVDYCTSGVWAFLWFITFCLLCNRWQNTTEDFLKGIDMGPTGPRVTIAFSFFTLLALGILVYVCSLAYAAVKLLITDVNNFNEYPAPSPQNTYHGFTRDTDMLDVGQPAQLTPDSSPNFGVPRFDTGPSAIGGVFPTKPVEAYQP</sequence>
<organism evidence="9">
    <name type="scientific">Cryptocotyle lingua</name>
    <dbReference type="NCBI Taxonomy" id="66766"/>
    <lineage>
        <taxon>Eukaryota</taxon>
        <taxon>Metazoa</taxon>
        <taxon>Spiralia</taxon>
        <taxon>Lophotrochozoa</taxon>
        <taxon>Platyhelminthes</taxon>
        <taxon>Trematoda</taxon>
        <taxon>Digenea</taxon>
        <taxon>Opisthorchiida</taxon>
        <taxon>Opisthorchiata</taxon>
        <taxon>Heterophyidae</taxon>
        <taxon>Cryptocotyle</taxon>
    </lineage>
</organism>
<evidence type="ECO:0000256" key="5">
    <source>
        <dbReference type="ARBA" id="ARBA00023136"/>
    </source>
</evidence>
<evidence type="ECO:0000256" key="1">
    <source>
        <dbReference type="ARBA" id="ARBA00004141"/>
    </source>
</evidence>
<protein>
    <submittedName>
        <fullName evidence="9">Synaptogyrin 2</fullName>
    </submittedName>
</protein>